<gene>
    <name evidence="3" type="ORF">POVCU1_044350</name>
    <name evidence="2" type="ORF">POVCU2_0047860</name>
</gene>
<reference evidence="4 5" key="1">
    <citation type="submission" date="2016-05" db="EMBL/GenBank/DDBJ databases">
        <authorList>
            <person name="Naeem Raeece"/>
        </authorList>
    </citation>
    <scope>NUCLEOTIDE SEQUENCE [LARGE SCALE GENOMIC DNA]</scope>
</reference>
<dbReference type="Proteomes" id="UP000078560">
    <property type="component" value="Unassembled WGS sequence"/>
</dbReference>
<feature type="region of interest" description="Disordered" evidence="1">
    <location>
        <begin position="97"/>
        <end position="124"/>
    </location>
</feature>
<dbReference type="Proteomes" id="UP000078546">
    <property type="component" value="Unassembled WGS sequence"/>
</dbReference>
<dbReference type="EMBL" id="FLQU01000629">
    <property type="protein sequence ID" value="SBS88339.1"/>
    <property type="molecule type" value="Genomic_DNA"/>
</dbReference>
<dbReference type="AlphaFoldDB" id="A0A1A8W6C4"/>
<dbReference type="EMBL" id="FLQV01000811">
    <property type="protein sequence ID" value="SBS98208.1"/>
    <property type="molecule type" value="Genomic_DNA"/>
</dbReference>
<dbReference type="PANTHER" id="PTHR37320">
    <property type="entry name" value="AG-1 BLOOD STAGE MEMBRANE PROTEIN HOMOLOGUE"/>
    <property type="match status" value="1"/>
</dbReference>
<organism evidence="2 5">
    <name type="scientific">Plasmodium ovale curtisi</name>
    <dbReference type="NCBI Taxonomy" id="864141"/>
    <lineage>
        <taxon>Eukaryota</taxon>
        <taxon>Sar</taxon>
        <taxon>Alveolata</taxon>
        <taxon>Apicomplexa</taxon>
        <taxon>Aconoidasida</taxon>
        <taxon>Haemosporida</taxon>
        <taxon>Plasmodiidae</taxon>
        <taxon>Plasmodium</taxon>
        <taxon>Plasmodium (Plasmodium)</taxon>
    </lineage>
</organism>
<dbReference type="PANTHER" id="PTHR37320:SF1">
    <property type="entry name" value="RHOPTRY SURFACE PROTEIN CERLI2"/>
    <property type="match status" value="1"/>
</dbReference>
<sequence>MNQREIHNDISIFLKNLNENMAQDKLHKSERRKKNYPINAQTNKMNREKKDENNSDYKKKNSEIEFYTPKSNLSIDSLNRNKAYNILHKYVNRSIRNGNINKKKNSSKSKVPIKRKKKYVNRNESHSKLSILSYIKENNKKQDFLLKDGLTYKTNKEDVCAKTKGIRTNSNEEGDKTNGIKNNRILRKRVFSESTTSILSYFRNVNVKSSGEGTMNKSHYAGKNVYDRAGKAVHCDVNGLTRNDATCNGAIRNGAGNCDVSTCSEAGAGGGYFKRVRSETYDRKMLNEEKEQLEFLTAKKIEEMHSSNYFEILYVYCKKYFLYDKMEFISRMLFFRKRNIKNFVMLIETLFLKKQYIELLNLLRIHRNLWVFPYAGRRGKKKRSKSSAVDGAICYNKFRVHHGKGGVQHTASNTAKRVLGRNLSKVKETSKGGSNDEMHTLKKENPLKEAIEKGKCPFLYSNVASVRWVRNGKKTASKVVTGAIGKKGKKGEKAENSTRGTRGRPKEIQCVNYVAFIKIMSLIKMKNKNCLNKCVKFVDKINKKSLLSENAHFLMQAIIHLYELKGLYNKSLECCILLFLKCPAYPQIILKLFSFSLLCLKDEVYLILLANYPQKIAWLKHFLFFILYSVNYQLRNKKLFDNFLFLIENVTKRKKEKTRSSSFTHKKPPHRDKGTTMRCNALVRETKRVQRKSGAKKNGEKNASKLHNIEIGRSQDGDSVKQMGSCAYCQGSGKNGLYSMIDNINSVGHVEYVGQVEPNEQYKGEGGNYAGRATVPNCAYDNLLRKNEKNCAVIIYKKIVLYNSLYSRVTLYDTYMYISNNKFSNYFPKFFLFSKMFIMVNIKRSFYERNYMMCYSLSKLLLMNHMYESSIITFFVNSAYLLNKISCIKKLAQELKKNKKHIFFLFCNAALLLYFKQIERSIQIYKYIVDTYQNVFSDLYFYSLFNLIYTLQLTQKAHQIVIFCKNLNKLFFNNIHTYILLSYYYFVNDLPSKSYCSLAKAYDIYRFHPDIYYILSLLSLRDKNTFTNKTSRSSTMQGKRRRKRYKECVAFSELALFFSLKKEIIRNYIFTKIYENQYKYVPSHLILYNFKKVNTYQVTYSTYASWNNFLCYLYFELLTKSYIIFYACSEKRNKPNYLTLGENVCKMALAFFHEDQKLLCSNEEKK</sequence>
<accession>A0A1A8W6C4</accession>
<reference evidence="2" key="2">
    <citation type="submission" date="2016-05" db="EMBL/GenBank/DDBJ databases">
        <authorList>
            <person name="Lavstsen T."/>
            <person name="Jespersen J.S."/>
        </authorList>
    </citation>
    <scope>NUCLEOTIDE SEQUENCE [LARGE SCALE GENOMIC DNA]</scope>
</reference>
<evidence type="ECO:0000313" key="2">
    <source>
        <dbReference type="EMBL" id="SBS88339.1"/>
    </source>
</evidence>
<evidence type="ECO:0000313" key="5">
    <source>
        <dbReference type="Proteomes" id="UP000078560"/>
    </source>
</evidence>
<name>A0A1A8W6C4_PLAOA</name>
<proteinExistence type="predicted"/>
<feature type="compositionally biased region" description="Basic residues" evidence="1">
    <location>
        <begin position="101"/>
        <end position="120"/>
    </location>
</feature>
<feature type="region of interest" description="Disordered" evidence="1">
    <location>
        <begin position="24"/>
        <end position="57"/>
    </location>
</feature>
<evidence type="ECO:0000256" key="1">
    <source>
        <dbReference type="SAM" id="MobiDB-lite"/>
    </source>
</evidence>
<protein>
    <submittedName>
        <fullName evidence="2">Uncharacterized protein</fullName>
    </submittedName>
</protein>
<evidence type="ECO:0000313" key="4">
    <source>
        <dbReference type="Proteomes" id="UP000078546"/>
    </source>
</evidence>
<evidence type="ECO:0000313" key="3">
    <source>
        <dbReference type="EMBL" id="SBS98208.1"/>
    </source>
</evidence>
<dbReference type="InterPro" id="IPR053336">
    <property type="entry name" value="Rhoptry_Surface_Assoc"/>
</dbReference>
<feature type="compositionally biased region" description="Basic and acidic residues" evidence="1">
    <location>
        <begin position="45"/>
        <end position="57"/>
    </location>
</feature>